<dbReference type="InterPro" id="IPR013762">
    <property type="entry name" value="Integrase-like_cat_sf"/>
</dbReference>
<dbReference type="EMBL" id="FOTS01000004">
    <property type="protein sequence ID" value="SFL43868.1"/>
    <property type="molecule type" value="Genomic_DNA"/>
</dbReference>
<feature type="domain" description="Tyr recombinase" evidence="6">
    <location>
        <begin position="180"/>
        <end position="403"/>
    </location>
</feature>
<dbReference type="Gene3D" id="1.10.443.10">
    <property type="entry name" value="Intergrase catalytic core"/>
    <property type="match status" value="1"/>
</dbReference>
<evidence type="ECO:0000313" key="8">
    <source>
        <dbReference type="EMBL" id="SFL43868.1"/>
    </source>
</evidence>
<dbReference type="Gene3D" id="1.10.150.130">
    <property type="match status" value="1"/>
</dbReference>
<comment type="similarity">
    <text evidence="1">Belongs to the 'phage' integrase family.</text>
</comment>
<feature type="domain" description="Core-binding (CB)" evidence="7">
    <location>
        <begin position="70"/>
        <end position="159"/>
    </location>
</feature>
<evidence type="ECO:0000256" key="4">
    <source>
        <dbReference type="ARBA" id="ARBA00023172"/>
    </source>
</evidence>
<protein>
    <submittedName>
        <fullName evidence="8">Phage integrase, N-terminal SAM-like domain</fullName>
    </submittedName>
</protein>
<dbReference type="PROSITE" id="PS51898">
    <property type="entry name" value="TYR_RECOMBINASE"/>
    <property type="match status" value="1"/>
</dbReference>
<dbReference type="Proteomes" id="UP000199520">
    <property type="component" value="Unassembled WGS sequence"/>
</dbReference>
<dbReference type="InterPro" id="IPR050090">
    <property type="entry name" value="Tyrosine_recombinase_XerCD"/>
</dbReference>
<dbReference type="InterPro" id="IPR010998">
    <property type="entry name" value="Integrase_recombinase_N"/>
</dbReference>
<dbReference type="CDD" id="cd01189">
    <property type="entry name" value="INT_ICEBs1_C_like"/>
    <property type="match status" value="1"/>
</dbReference>
<accession>A0A1I4HNK1</accession>
<dbReference type="AlphaFoldDB" id="A0A1I4HNK1"/>
<evidence type="ECO:0000259" key="6">
    <source>
        <dbReference type="PROSITE" id="PS51898"/>
    </source>
</evidence>
<evidence type="ECO:0000259" key="7">
    <source>
        <dbReference type="PROSITE" id="PS51900"/>
    </source>
</evidence>
<keyword evidence="4" id="KW-0233">DNA recombination</keyword>
<dbReference type="STRING" id="1123291.SAMN04490355_1004143"/>
<dbReference type="Pfam" id="PF00589">
    <property type="entry name" value="Phage_integrase"/>
    <property type="match status" value="1"/>
</dbReference>
<proteinExistence type="inferred from homology"/>
<dbReference type="Pfam" id="PF14659">
    <property type="entry name" value="Phage_int_SAM_3"/>
    <property type="match status" value="1"/>
</dbReference>
<dbReference type="PANTHER" id="PTHR30349:SF64">
    <property type="entry name" value="PROPHAGE INTEGRASE INTD-RELATED"/>
    <property type="match status" value="1"/>
</dbReference>
<evidence type="ECO:0000256" key="2">
    <source>
        <dbReference type="ARBA" id="ARBA00022908"/>
    </source>
</evidence>
<dbReference type="GO" id="GO:0006310">
    <property type="term" value="P:DNA recombination"/>
    <property type="evidence" value="ECO:0007669"/>
    <property type="project" value="UniProtKB-KW"/>
</dbReference>
<dbReference type="InterPro" id="IPR002104">
    <property type="entry name" value="Integrase_catalytic"/>
</dbReference>
<evidence type="ECO:0000256" key="1">
    <source>
        <dbReference type="ARBA" id="ARBA00008857"/>
    </source>
</evidence>
<dbReference type="GO" id="GO:0003677">
    <property type="term" value="F:DNA binding"/>
    <property type="evidence" value="ECO:0007669"/>
    <property type="project" value="UniProtKB-UniRule"/>
</dbReference>
<gene>
    <name evidence="8" type="ORF">SAMN04490355_1004143</name>
</gene>
<dbReference type="PANTHER" id="PTHR30349">
    <property type="entry name" value="PHAGE INTEGRASE-RELATED"/>
    <property type="match status" value="1"/>
</dbReference>
<dbReference type="OrthoDB" id="9803188at2"/>
<dbReference type="GO" id="GO:0015074">
    <property type="term" value="P:DNA integration"/>
    <property type="evidence" value="ECO:0007669"/>
    <property type="project" value="UniProtKB-KW"/>
</dbReference>
<keyword evidence="9" id="KW-1185">Reference proteome</keyword>
<dbReference type="InterPro" id="IPR044068">
    <property type="entry name" value="CB"/>
</dbReference>
<organism evidence="8 9">
    <name type="scientific">Pelosinus propionicus DSM 13327</name>
    <dbReference type="NCBI Taxonomy" id="1123291"/>
    <lineage>
        <taxon>Bacteria</taxon>
        <taxon>Bacillati</taxon>
        <taxon>Bacillota</taxon>
        <taxon>Negativicutes</taxon>
        <taxon>Selenomonadales</taxon>
        <taxon>Sporomusaceae</taxon>
        <taxon>Pelosinus</taxon>
    </lineage>
</organism>
<dbReference type="PROSITE" id="PS51900">
    <property type="entry name" value="CB"/>
    <property type="match status" value="1"/>
</dbReference>
<reference evidence="9" key="1">
    <citation type="submission" date="2016-10" db="EMBL/GenBank/DDBJ databases">
        <authorList>
            <person name="Varghese N."/>
            <person name="Submissions S."/>
        </authorList>
    </citation>
    <scope>NUCLEOTIDE SEQUENCE [LARGE SCALE GENOMIC DNA]</scope>
    <source>
        <strain evidence="9">DSM 13327</strain>
    </source>
</reference>
<evidence type="ECO:0000313" key="9">
    <source>
        <dbReference type="Proteomes" id="UP000199520"/>
    </source>
</evidence>
<dbReference type="InterPro" id="IPR004107">
    <property type="entry name" value="Integrase_SAM-like_N"/>
</dbReference>
<dbReference type="InterPro" id="IPR011010">
    <property type="entry name" value="DNA_brk_join_enz"/>
</dbReference>
<sequence>MAKKRAFGEGTIYENKKRDRWEGQFSYLDSATGKTKRKLITGRTQKQVSVKGKKFLQDIENGLLPDADKITIWQWLDCWLIDYIKPNVRTKSFEKYESCLNNYIRPTIGHIGITKIKAPDIQRVFNDMLASGGKAKTGLSTSTVRATRRYLSMAFSKAVQVGILAKNVVQVTDAPRLVKEEIRPLTEEQATILLQTAKEGEYFYWGVKQRRKSSEGNEYHKAMAYMVVSLALSTGMRLGEVFGLKWKDIDFPNNTLNVQRALVSSNTKGMIFEDPKTKGSKRRILVTVSTKEALERYQKEQKWFADFLGDKFDNEEKLLFTNLWGKPVDTSNFTTRYFKKMLMQAELDKEFSFHDLRHTHATLLLRQGINIKVISERLGHSTVAMTLDTYSHLMPDMQETAVKALEGMFDIE</sequence>
<dbReference type="SUPFAM" id="SSF56349">
    <property type="entry name" value="DNA breaking-rejoining enzymes"/>
    <property type="match status" value="1"/>
</dbReference>
<name>A0A1I4HNK1_9FIRM</name>
<evidence type="ECO:0000256" key="5">
    <source>
        <dbReference type="PROSITE-ProRule" id="PRU01248"/>
    </source>
</evidence>
<dbReference type="RefSeq" id="WP_090932944.1">
    <property type="nucleotide sequence ID" value="NZ_FOTS01000004.1"/>
</dbReference>
<keyword evidence="2" id="KW-0229">DNA integration</keyword>
<evidence type="ECO:0000256" key="3">
    <source>
        <dbReference type="ARBA" id="ARBA00023125"/>
    </source>
</evidence>
<keyword evidence="3 5" id="KW-0238">DNA-binding</keyword>